<feature type="transmembrane region" description="Helical" evidence="1">
    <location>
        <begin position="88"/>
        <end position="106"/>
    </location>
</feature>
<dbReference type="GO" id="GO:0004016">
    <property type="term" value="F:adenylate cyclase activity"/>
    <property type="evidence" value="ECO:0007669"/>
    <property type="project" value="UniProtKB-ARBA"/>
</dbReference>
<accession>A0A8J6T9A8</accession>
<dbReference type="GO" id="GO:0009190">
    <property type="term" value="P:cyclic nucleotide biosynthetic process"/>
    <property type="evidence" value="ECO:0007669"/>
    <property type="project" value="InterPro"/>
</dbReference>
<dbReference type="SUPFAM" id="SSF55073">
    <property type="entry name" value="Nucleotide cyclase"/>
    <property type="match status" value="1"/>
</dbReference>
<dbReference type="Proteomes" id="UP000650524">
    <property type="component" value="Unassembled WGS sequence"/>
</dbReference>
<dbReference type="PROSITE" id="PS50125">
    <property type="entry name" value="GUANYLATE_CYCLASE_2"/>
    <property type="match status" value="1"/>
</dbReference>
<dbReference type="PANTHER" id="PTHR43081:SF1">
    <property type="entry name" value="ADENYLATE CYCLASE, TERMINAL-DIFFERENTIATION SPECIFIC"/>
    <property type="match status" value="1"/>
</dbReference>
<feature type="transmembrane region" description="Helical" evidence="1">
    <location>
        <begin position="12"/>
        <end position="29"/>
    </location>
</feature>
<feature type="transmembrane region" description="Helical" evidence="1">
    <location>
        <begin position="142"/>
        <end position="158"/>
    </location>
</feature>
<dbReference type="PANTHER" id="PTHR43081">
    <property type="entry name" value="ADENYLATE CYCLASE, TERMINAL-DIFFERENTIATION SPECIFIC-RELATED"/>
    <property type="match status" value="1"/>
</dbReference>
<sequence>MEGLWLEPMIGMAVPLGSALLIGGLLLRYNRENRNPLEWSVVDRCLLLIALYCFVGGVSNFIIGIASSMYFDRSPWVNWPFVQSYYKINRAIGTPLILLAFIGLWLRRRSPQNRAFAHIVIQYNAIHMSLACYAFGPVTHPGPFLLAMALGALNFLLFEPYLSMPWLGTFTVLTVGSTIATLAGLIPYSPLYLSSPFTGGEINTFHFIGTMAFVIMVFLLMLFLISYIFARWRDREAKVAEMTALLKKMFGRYLSTEVMTSLIENPSALELGGERREVTIMMTDLRGFTALSERLQPEQVVQMLNVYFEVMVEVVFKYNGNINEIIGDALLIIFGAPQEMPDRAQRAIACAIDMQNALAEVNNENRIQGLPELEMGIGLNETEVIVGNIGSSKRSKYAVVGSGVNMASRIESYTVGGQILISQSVLSEAGDILRIDAQREVLPKGAQAPLTIYEVGGISGRYNLAIEERDPAMVHITRQIPLRYKVLEGKSVRGKGLEGSIVRLSEKSALIVLDEPLEPLTNLKMNLGDIGDKLSVKDFYGKVIERSKDERLAHVVRFTSVPPEVDAYFQSHRQHVAIQT</sequence>
<dbReference type="GO" id="GO:0035556">
    <property type="term" value="P:intracellular signal transduction"/>
    <property type="evidence" value="ECO:0007669"/>
    <property type="project" value="InterPro"/>
</dbReference>
<reference evidence="3 4" key="1">
    <citation type="submission" date="2020-08" db="EMBL/GenBank/DDBJ databases">
        <title>Bridging the membrane lipid divide: bacteria of the FCB group superphylum have the potential to synthesize archaeal ether lipids.</title>
        <authorList>
            <person name="Villanueva L."/>
            <person name="Von Meijenfeldt F.A.B."/>
            <person name="Westbye A.B."/>
            <person name="Yadav S."/>
            <person name="Hopmans E.C."/>
            <person name="Dutilh B.E."/>
            <person name="Sinninghe Damste J.S."/>
        </authorList>
    </citation>
    <scope>NUCLEOTIDE SEQUENCE [LARGE SCALE GENOMIC DNA]</scope>
    <source>
        <strain evidence="3">NIOZ-UU27</strain>
    </source>
</reference>
<dbReference type="Gene3D" id="3.30.70.1230">
    <property type="entry name" value="Nucleotide cyclase"/>
    <property type="match status" value="1"/>
</dbReference>
<comment type="caution">
    <text evidence="3">The sequence shown here is derived from an EMBL/GenBank/DDBJ whole genome shotgun (WGS) entry which is preliminary data.</text>
</comment>
<feature type="transmembrane region" description="Helical" evidence="1">
    <location>
        <begin position="115"/>
        <end position="136"/>
    </location>
</feature>
<dbReference type="InterPro" id="IPR001054">
    <property type="entry name" value="A/G_cyclase"/>
</dbReference>
<dbReference type="Pfam" id="PF00211">
    <property type="entry name" value="Guanylate_cyc"/>
    <property type="match status" value="1"/>
</dbReference>
<feature type="domain" description="Guanylate cyclase" evidence="2">
    <location>
        <begin position="279"/>
        <end position="411"/>
    </location>
</feature>
<protein>
    <recommendedName>
        <fullName evidence="2">Guanylate cyclase domain-containing protein</fullName>
    </recommendedName>
</protein>
<evidence type="ECO:0000256" key="1">
    <source>
        <dbReference type="SAM" id="Phobius"/>
    </source>
</evidence>
<dbReference type="InterPro" id="IPR029787">
    <property type="entry name" value="Nucleotide_cyclase"/>
</dbReference>
<dbReference type="SMART" id="SM00044">
    <property type="entry name" value="CYCc"/>
    <property type="match status" value="1"/>
</dbReference>
<feature type="transmembrane region" description="Helical" evidence="1">
    <location>
        <begin position="165"/>
        <end position="186"/>
    </location>
</feature>
<keyword evidence="1" id="KW-0812">Transmembrane</keyword>
<dbReference type="AlphaFoldDB" id="A0A8J6T9A8"/>
<name>A0A8J6T9A8_9DELT</name>
<evidence type="ECO:0000313" key="4">
    <source>
        <dbReference type="Proteomes" id="UP000650524"/>
    </source>
</evidence>
<proteinExistence type="predicted"/>
<feature type="transmembrane region" description="Helical" evidence="1">
    <location>
        <begin position="41"/>
        <end position="68"/>
    </location>
</feature>
<dbReference type="CDD" id="cd07302">
    <property type="entry name" value="CHD"/>
    <property type="match status" value="1"/>
</dbReference>
<feature type="transmembrane region" description="Helical" evidence="1">
    <location>
        <begin position="206"/>
        <end position="230"/>
    </location>
</feature>
<gene>
    <name evidence="3" type="ORF">H8E19_13515</name>
</gene>
<organism evidence="3 4">
    <name type="scientific">Candidatus Desulfacyla euxinica</name>
    <dbReference type="NCBI Taxonomy" id="2841693"/>
    <lineage>
        <taxon>Bacteria</taxon>
        <taxon>Deltaproteobacteria</taxon>
        <taxon>Candidatus Desulfacyla</taxon>
    </lineage>
</organism>
<dbReference type="EMBL" id="JACNJD010000279">
    <property type="protein sequence ID" value="MBC8178418.1"/>
    <property type="molecule type" value="Genomic_DNA"/>
</dbReference>
<keyword evidence="1" id="KW-1133">Transmembrane helix</keyword>
<dbReference type="InterPro" id="IPR050697">
    <property type="entry name" value="Adenylyl/Guanylyl_Cyclase_3/4"/>
</dbReference>
<evidence type="ECO:0000259" key="2">
    <source>
        <dbReference type="PROSITE" id="PS50125"/>
    </source>
</evidence>
<evidence type="ECO:0000313" key="3">
    <source>
        <dbReference type="EMBL" id="MBC8178418.1"/>
    </source>
</evidence>
<keyword evidence="1" id="KW-0472">Membrane</keyword>